<dbReference type="SUPFAM" id="SSF81383">
    <property type="entry name" value="F-box domain"/>
    <property type="match status" value="1"/>
</dbReference>
<dbReference type="PANTHER" id="PTHR31900:SF34">
    <property type="entry name" value="EMB|CAB62440.1-RELATED"/>
    <property type="match status" value="1"/>
</dbReference>
<dbReference type="PANTHER" id="PTHR31900">
    <property type="entry name" value="F-BOX/RNI SUPERFAMILY PROTEIN-RELATED"/>
    <property type="match status" value="1"/>
</dbReference>
<dbReference type="SUPFAM" id="SSF52047">
    <property type="entry name" value="RNI-like"/>
    <property type="match status" value="1"/>
</dbReference>
<dbReference type="Gene3D" id="3.80.10.10">
    <property type="entry name" value="Ribonuclease Inhibitor"/>
    <property type="match status" value="1"/>
</dbReference>
<dbReference type="Pfam" id="PF24758">
    <property type="entry name" value="LRR_At5g56370"/>
    <property type="match status" value="1"/>
</dbReference>
<evidence type="ECO:0000313" key="3">
    <source>
        <dbReference type="Proteomes" id="UP001161247"/>
    </source>
</evidence>
<dbReference type="InterPro" id="IPR032675">
    <property type="entry name" value="LRR_dom_sf"/>
</dbReference>
<dbReference type="Gene3D" id="1.20.1280.50">
    <property type="match status" value="1"/>
</dbReference>
<evidence type="ECO:0000313" key="2">
    <source>
        <dbReference type="EMBL" id="CAI9109765.1"/>
    </source>
</evidence>
<dbReference type="InterPro" id="IPR050232">
    <property type="entry name" value="FBL13/AtMIF1-like"/>
</dbReference>
<sequence length="339" mass="38838">MVVTRSMKLRKPGNGGGDSIRVDRISDLPAEIIYHILSFCPTDSVLATKRWRRHWTKLTSFFVLTMNRGLPEAKLVNAQVSMDRFRLKMDFFSLKFPPVVCLPKLTRLLLRRVNYESGESFRRLVSGCPVLESLEIHRNLDDNMEVCTISSLSSLKRLCYVHKCRGKVYSKLEIVTPALEYVYVDDLGSMEGEDLRLSCYLKAGFAVATNNLSRDFERLTKLFIKFAGCNFRSLMDLIDHCAALDELHIETLQRYASECDIWKDPTSVSRCLLSSLTRVSYKEYQGHQDDKGMLRFIVNHALVLKRVDVRRIDVKVKLSSLEEVLMSSKVSPACELSFS</sequence>
<dbReference type="EMBL" id="OX459123">
    <property type="protein sequence ID" value="CAI9109765.1"/>
    <property type="molecule type" value="Genomic_DNA"/>
</dbReference>
<dbReference type="SMART" id="SM00579">
    <property type="entry name" value="FBD"/>
    <property type="match status" value="1"/>
</dbReference>
<name>A0AAV1DS44_OLDCO</name>
<dbReference type="Pfam" id="PF08387">
    <property type="entry name" value="FBD"/>
    <property type="match status" value="1"/>
</dbReference>
<accession>A0AAV1DS44</accession>
<protein>
    <submittedName>
        <fullName evidence="2">OLC1v1009660C1</fullName>
    </submittedName>
</protein>
<proteinExistence type="predicted"/>
<dbReference type="AlphaFoldDB" id="A0AAV1DS44"/>
<keyword evidence="3" id="KW-1185">Reference proteome</keyword>
<reference evidence="2" key="1">
    <citation type="submission" date="2023-03" db="EMBL/GenBank/DDBJ databases">
        <authorList>
            <person name="Julca I."/>
        </authorList>
    </citation>
    <scope>NUCLEOTIDE SEQUENCE</scope>
</reference>
<dbReference type="Proteomes" id="UP001161247">
    <property type="component" value="Chromosome 6"/>
</dbReference>
<dbReference type="InterPro" id="IPR055411">
    <property type="entry name" value="LRR_FXL15/At3g58940/PEG3-like"/>
</dbReference>
<evidence type="ECO:0000259" key="1">
    <source>
        <dbReference type="SMART" id="SM00579"/>
    </source>
</evidence>
<dbReference type="InterPro" id="IPR036047">
    <property type="entry name" value="F-box-like_dom_sf"/>
</dbReference>
<feature type="domain" description="FBD" evidence="1">
    <location>
        <begin position="270"/>
        <end position="339"/>
    </location>
</feature>
<dbReference type="InterPro" id="IPR006566">
    <property type="entry name" value="FBD"/>
</dbReference>
<organism evidence="2 3">
    <name type="scientific">Oldenlandia corymbosa var. corymbosa</name>
    <dbReference type="NCBI Taxonomy" id="529605"/>
    <lineage>
        <taxon>Eukaryota</taxon>
        <taxon>Viridiplantae</taxon>
        <taxon>Streptophyta</taxon>
        <taxon>Embryophyta</taxon>
        <taxon>Tracheophyta</taxon>
        <taxon>Spermatophyta</taxon>
        <taxon>Magnoliopsida</taxon>
        <taxon>eudicotyledons</taxon>
        <taxon>Gunneridae</taxon>
        <taxon>Pentapetalae</taxon>
        <taxon>asterids</taxon>
        <taxon>lamiids</taxon>
        <taxon>Gentianales</taxon>
        <taxon>Rubiaceae</taxon>
        <taxon>Rubioideae</taxon>
        <taxon>Spermacoceae</taxon>
        <taxon>Hedyotis-Oldenlandia complex</taxon>
        <taxon>Oldenlandia</taxon>
    </lineage>
</organism>
<gene>
    <name evidence="2" type="ORF">OLC1_LOCUS17580</name>
</gene>